<dbReference type="AlphaFoldDB" id="A0A6J0KCX4"/>
<evidence type="ECO:0000256" key="5">
    <source>
        <dbReference type="ARBA" id="ARBA00022829"/>
    </source>
</evidence>
<dbReference type="SUPFAM" id="SSF46785">
    <property type="entry name" value="Winged helix' DNA-binding domain"/>
    <property type="match status" value="1"/>
</dbReference>
<dbReference type="Proteomes" id="UP000504610">
    <property type="component" value="Chromosome 7"/>
</dbReference>
<dbReference type="GO" id="GO:0051301">
    <property type="term" value="P:cell division"/>
    <property type="evidence" value="ECO:0007669"/>
    <property type="project" value="UniProtKB-KW"/>
</dbReference>
<dbReference type="GO" id="GO:0005634">
    <property type="term" value="C:nucleus"/>
    <property type="evidence" value="ECO:0007669"/>
    <property type="project" value="UniProtKB-SubCell"/>
</dbReference>
<dbReference type="PANTHER" id="PTHR12585">
    <property type="entry name" value="SCC1 / RAD21 FAMILY MEMBER"/>
    <property type="match status" value="1"/>
</dbReference>
<dbReference type="OrthoDB" id="10071381at2759"/>
<gene>
    <name evidence="12" type="primary">LOC108817607</name>
</gene>
<dbReference type="KEGG" id="rsz:108817607"/>
<dbReference type="Gene3D" id="1.10.10.580">
    <property type="entry name" value="Structural maintenance of chromosome 1. Chain E"/>
    <property type="match status" value="1"/>
</dbReference>
<feature type="domain" description="Rad21/Rec8-like protein C-terminal eukaryotic" evidence="9">
    <location>
        <begin position="973"/>
        <end position="1025"/>
    </location>
</feature>
<sequence>MFYSQFILAKKGPLGTIWIAAHLERKLRKNQVADTDIGVSVDSILFPEAPIALRLSSHLLLGVVRIYSKKVNYLFDDCSEALLKVKQAFRSAAVDLPPEESTAPYHSITLPETFDLDDFELPDNEIFQGSNYVDHHVSTREQITLQDTMDGVVFSTSQFGLDERFGDGDTAQTALELDEEVFQDKEIIGSDDEGLQGGDHNAYPDAATPEIKDEMVEVSDAVPRDFNQEQVEDPAMRDEFLEDAQAPQTPGLVEVPNSSSVRDQLACDDHMEVDDPNAEEVRKASGEPDANEPSEYNAGESAVTPMEVDKSLINENIDAQNEPEEERTEHAHITSPCVSHITTEMENPGQVITEAGTDVITDKSDAVPSAESPGEPTRSNAEHDLSQEPKEPGEESQDHFAITTEVNQETDSSLQGDGQAHSIPAEQLNNAQATDEQLGDLTGSANTDLPAPEKVLAAPNSLGDESGCMVELESTPDKEDLGTCNGDAGNNNITGKKRTFTESTLTAESLNSVESVGLIQSKRTANSVPDDDDLLSSILVGKSSFLKMRSTPVLEVATTKRLKSAPRSTTTKRKVLMDDTMVLHGDLIRQQLTNTEGIRRVRKKAPCTIPEILMLQRQALEDGFLKEPIFTGMSVELVSLHNEPYDLRGITVIKDDDGHTSVGVVEEGNECSVRAVEENEAEERSAPQTHPNDSEEQPAEAQTQPQDQQIVDQDEEGKNDNELGENRCELEVLKESDVPADEEVNHVVNEEISEMPSEDKIDGVEDLQVEGCHDGGLGGQDVIEIAEGDVDNNATLNEADLKVEDEPPHEDQKTDDASAEVIETGVEDQTPCDNTIVEEAGGSSNLLASETSCKEPFVEANNDGVMIPEIESDDRYNEMLFTEEAYMQSAPDAEPTSRDGLTGYNDEMDTMDVAHDTGFLNVDDDEVDEDHEEDGVEEGDEARLLENSGWSSRTRAVAKYLQTIFDKESESGKNVIVADKLLAGKTRKEASRMFFETLVLKTRDYVQVEQAKPYESIIIKPRPKLTKSIF</sequence>
<dbReference type="GO" id="GO:0007059">
    <property type="term" value="P:chromosome segregation"/>
    <property type="evidence" value="ECO:0007669"/>
    <property type="project" value="UniProtKB-KW"/>
</dbReference>
<evidence type="ECO:0000259" key="9">
    <source>
        <dbReference type="Pfam" id="PF04824"/>
    </source>
</evidence>
<feature type="compositionally biased region" description="Basic and acidic residues" evidence="8">
    <location>
        <begin position="380"/>
        <end position="398"/>
    </location>
</feature>
<keyword evidence="3" id="KW-0132">Cell division</keyword>
<accession>A0A6J0KCX4</accession>
<feature type="compositionally biased region" description="Basic and acidic residues" evidence="8">
    <location>
        <begin position="716"/>
        <end position="736"/>
    </location>
</feature>
<dbReference type="GO" id="GO:1990414">
    <property type="term" value="P:replication-born double-strand break repair via sister chromatid exchange"/>
    <property type="evidence" value="ECO:0007669"/>
    <property type="project" value="TreeGrafter"/>
</dbReference>
<feature type="compositionally biased region" description="Low complexity" evidence="8">
    <location>
        <begin position="699"/>
        <end position="711"/>
    </location>
</feature>
<dbReference type="FunFam" id="1.10.10.580:FF:000002">
    <property type="entry name" value="Sister chromatid cohesion 1 protein 4"/>
    <property type="match status" value="1"/>
</dbReference>
<dbReference type="InterPro" id="IPR006909">
    <property type="entry name" value="Rad21/Rec8_C_eu"/>
</dbReference>
<dbReference type="GO" id="GO:0003682">
    <property type="term" value="F:chromatin binding"/>
    <property type="evidence" value="ECO:0007669"/>
    <property type="project" value="TreeGrafter"/>
</dbReference>
<keyword evidence="11" id="KW-1185">Reference proteome</keyword>
<dbReference type="Pfam" id="PF04824">
    <property type="entry name" value="Rad21_Rec8"/>
    <property type="match status" value="1"/>
</dbReference>
<feature type="domain" description="Rad21/Rec8-like protein N-terminal" evidence="10">
    <location>
        <begin position="1"/>
        <end position="101"/>
    </location>
</feature>
<reference evidence="11" key="1">
    <citation type="journal article" date="2019" name="Database">
        <title>The radish genome database (RadishGD): an integrated information resource for radish genomics.</title>
        <authorList>
            <person name="Yu H.J."/>
            <person name="Baek S."/>
            <person name="Lee Y.J."/>
            <person name="Cho A."/>
            <person name="Mun J.H."/>
        </authorList>
    </citation>
    <scope>NUCLEOTIDE SEQUENCE [LARGE SCALE GENOMIC DNA]</scope>
    <source>
        <strain evidence="11">cv. WK10039</strain>
    </source>
</reference>
<protein>
    <submittedName>
        <fullName evidence="12">Sister chromatid cohesion 1 protein 4 isoform X1</fullName>
    </submittedName>
</protein>
<dbReference type="InterPro" id="IPR036390">
    <property type="entry name" value="WH_DNA-bd_sf"/>
</dbReference>
<feature type="region of interest" description="Disordered" evidence="8">
    <location>
        <begin position="364"/>
        <end position="398"/>
    </location>
</feature>
<evidence type="ECO:0000256" key="6">
    <source>
        <dbReference type="ARBA" id="ARBA00023242"/>
    </source>
</evidence>
<evidence type="ECO:0000256" key="1">
    <source>
        <dbReference type="ARBA" id="ARBA00004123"/>
    </source>
</evidence>
<dbReference type="RefSeq" id="XP_018445837.1">
    <property type="nucleotide sequence ID" value="XM_018590335.2"/>
</dbReference>
<evidence type="ECO:0000313" key="11">
    <source>
        <dbReference type="Proteomes" id="UP000504610"/>
    </source>
</evidence>
<dbReference type="Pfam" id="PF04825">
    <property type="entry name" value="Rad21_Rec8_N"/>
    <property type="match status" value="1"/>
</dbReference>
<evidence type="ECO:0000313" key="12">
    <source>
        <dbReference type="RefSeq" id="XP_018445837.1"/>
    </source>
</evidence>
<comment type="subcellular location">
    <subcellularLocation>
        <location evidence="1">Nucleus</location>
    </subcellularLocation>
</comment>
<dbReference type="CDD" id="cd21793">
    <property type="entry name" value="Rad21_Rec8_M_AtSYN1-like"/>
    <property type="match status" value="1"/>
</dbReference>
<dbReference type="InterPro" id="IPR023093">
    <property type="entry name" value="ScpA-like_C"/>
</dbReference>
<feature type="region of interest" description="Disordered" evidence="8">
    <location>
        <begin position="275"/>
        <end position="302"/>
    </location>
</feature>
<dbReference type="InterPro" id="IPR039781">
    <property type="entry name" value="Rad21/Rec8-like"/>
</dbReference>
<evidence type="ECO:0000256" key="4">
    <source>
        <dbReference type="ARBA" id="ARBA00022776"/>
    </source>
</evidence>
<keyword evidence="4" id="KW-0131">Cell cycle</keyword>
<evidence type="ECO:0000256" key="3">
    <source>
        <dbReference type="ARBA" id="ARBA00022618"/>
    </source>
</evidence>
<evidence type="ECO:0000256" key="7">
    <source>
        <dbReference type="ARBA" id="ARBA00064543"/>
    </source>
</evidence>
<dbReference type="GO" id="GO:0007062">
    <property type="term" value="P:sister chromatid cohesion"/>
    <property type="evidence" value="ECO:0007669"/>
    <property type="project" value="InterPro"/>
</dbReference>
<dbReference type="PANTHER" id="PTHR12585:SF69">
    <property type="entry name" value="FI11703P"/>
    <property type="match status" value="1"/>
</dbReference>
<keyword evidence="5" id="KW-0159">Chromosome partition</keyword>
<organism evidence="11 12">
    <name type="scientific">Raphanus sativus</name>
    <name type="common">Radish</name>
    <name type="synonym">Raphanus raphanistrum var. sativus</name>
    <dbReference type="NCBI Taxonomy" id="3726"/>
    <lineage>
        <taxon>Eukaryota</taxon>
        <taxon>Viridiplantae</taxon>
        <taxon>Streptophyta</taxon>
        <taxon>Embryophyta</taxon>
        <taxon>Tracheophyta</taxon>
        <taxon>Spermatophyta</taxon>
        <taxon>Magnoliopsida</taxon>
        <taxon>eudicotyledons</taxon>
        <taxon>Gunneridae</taxon>
        <taxon>Pentapetalae</taxon>
        <taxon>rosids</taxon>
        <taxon>malvids</taxon>
        <taxon>Brassicales</taxon>
        <taxon>Brassicaceae</taxon>
        <taxon>Brassiceae</taxon>
        <taxon>Raphanus</taxon>
    </lineage>
</organism>
<dbReference type="GeneID" id="108817607"/>
<name>A0A6J0KCX4_RAPSA</name>
<evidence type="ECO:0000256" key="8">
    <source>
        <dbReference type="SAM" id="MobiDB-lite"/>
    </source>
</evidence>
<evidence type="ECO:0000256" key="2">
    <source>
        <dbReference type="ARBA" id="ARBA00009870"/>
    </source>
</evidence>
<feature type="region of interest" description="Disordered" evidence="8">
    <location>
        <begin position="675"/>
        <end position="736"/>
    </location>
</feature>
<keyword evidence="6" id="KW-0539">Nucleus</keyword>
<evidence type="ECO:0000259" key="10">
    <source>
        <dbReference type="Pfam" id="PF04825"/>
    </source>
</evidence>
<reference evidence="12" key="2">
    <citation type="submission" date="2025-08" db="UniProtKB">
        <authorList>
            <consortium name="RefSeq"/>
        </authorList>
    </citation>
    <scope>IDENTIFICATION</scope>
    <source>
        <tissue evidence="12">Leaf</tissue>
    </source>
</reference>
<keyword evidence="4" id="KW-0498">Mitosis</keyword>
<dbReference type="GO" id="GO:0008278">
    <property type="term" value="C:cohesin complex"/>
    <property type="evidence" value="ECO:0007669"/>
    <property type="project" value="InterPro"/>
</dbReference>
<proteinExistence type="inferred from homology"/>
<comment type="subunit">
    <text evidence="7">Component of the cohesin complex.</text>
</comment>
<dbReference type="InterPro" id="IPR006910">
    <property type="entry name" value="Rad21_Rec8_N"/>
</dbReference>
<comment type="similarity">
    <text evidence="2">Belongs to the rad21 family.</text>
</comment>